<evidence type="ECO:0000256" key="3">
    <source>
        <dbReference type="ARBA" id="ARBA00023080"/>
    </source>
</evidence>
<organism evidence="6 7">
    <name type="scientific">Legionella israelensis</name>
    <dbReference type="NCBI Taxonomy" id="454"/>
    <lineage>
        <taxon>Bacteria</taxon>
        <taxon>Pseudomonadati</taxon>
        <taxon>Pseudomonadota</taxon>
        <taxon>Gammaproteobacteria</taxon>
        <taxon>Legionellales</taxon>
        <taxon>Legionellaceae</taxon>
        <taxon>Legionella</taxon>
    </lineage>
</organism>
<comment type="subcellular location">
    <subcellularLocation>
        <location evidence="4">Cytoplasm</location>
    </subcellularLocation>
</comment>
<dbReference type="EMBL" id="LNYH01000006">
    <property type="protein sequence ID" value="KTD33866.1"/>
    <property type="molecule type" value="Genomic_DNA"/>
</dbReference>
<comment type="similarity">
    <text evidence="4">Belongs to the Maf family.</text>
</comment>
<dbReference type="PIRSF" id="PIRSF006305">
    <property type="entry name" value="Maf"/>
    <property type="match status" value="1"/>
</dbReference>
<dbReference type="InterPro" id="IPR003697">
    <property type="entry name" value="Maf-like"/>
</dbReference>
<comment type="cofactor">
    <cofactor evidence="1 4">
        <name>a divalent metal cation</name>
        <dbReference type="ChEBI" id="CHEBI:60240"/>
    </cofactor>
</comment>
<sequence length="202" mass="23225">MSDFLQQKPLILASGSKIRSKLLQSTGLKFEIIPSNCNEALIKQDFTSRNWTDLGYLLASHKAFEVSQRFPEHYIIAADQLCVMDNLLFDKPLDHFTAVNHLKQLQGKTHQQIACLCIVQKGKVLWQSHDISTLRMRTLNDRAIELYLKKEKPYHSCGAYQYETLGKWLFNDISGKEDTILGMPLMLLMKALLSLNIVWFAH</sequence>
<accession>A0A0W0WNF7</accession>
<evidence type="ECO:0000256" key="2">
    <source>
        <dbReference type="ARBA" id="ARBA00022801"/>
    </source>
</evidence>
<dbReference type="SUPFAM" id="SSF52972">
    <property type="entry name" value="ITPase-like"/>
    <property type="match status" value="1"/>
</dbReference>
<dbReference type="OrthoDB" id="9813694at2"/>
<keyword evidence="5" id="KW-0472">Membrane</keyword>
<dbReference type="GO" id="GO:0005737">
    <property type="term" value="C:cytoplasm"/>
    <property type="evidence" value="ECO:0007669"/>
    <property type="project" value="UniProtKB-SubCell"/>
</dbReference>
<dbReference type="GO" id="GO:0047429">
    <property type="term" value="F:nucleoside triphosphate diphosphatase activity"/>
    <property type="evidence" value="ECO:0007669"/>
    <property type="project" value="UniProtKB-EC"/>
</dbReference>
<comment type="function">
    <text evidence="4">Nucleoside triphosphate pyrophosphatase. May have a dual role in cell division arrest and in preventing the incorporation of modified nucleotides into cellular nucleic acids.</text>
</comment>
<comment type="catalytic activity">
    <reaction evidence="4">
        <text>a ribonucleoside 5'-triphosphate + H2O = a ribonucleoside 5'-phosphate + diphosphate + H(+)</text>
        <dbReference type="Rhea" id="RHEA:23996"/>
        <dbReference type="ChEBI" id="CHEBI:15377"/>
        <dbReference type="ChEBI" id="CHEBI:15378"/>
        <dbReference type="ChEBI" id="CHEBI:33019"/>
        <dbReference type="ChEBI" id="CHEBI:58043"/>
        <dbReference type="ChEBI" id="CHEBI:61557"/>
        <dbReference type="EC" id="3.6.1.9"/>
    </reaction>
</comment>
<evidence type="ECO:0000256" key="1">
    <source>
        <dbReference type="ARBA" id="ARBA00001968"/>
    </source>
</evidence>
<keyword evidence="7" id="KW-1185">Reference proteome</keyword>
<comment type="caution">
    <text evidence="4">Lacks conserved residue(s) required for the propagation of feature annotation.</text>
</comment>
<feature type="active site" description="Proton acceptor" evidence="4">
    <location>
        <position position="79"/>
    </location>
</feature>
<comment type="catalytic activity">
    <reaction evidence="4">
        <text>a 2'-deoxyribonucleoside 5'-triphosphate + H2O = a 2'-deoxyribonucleoside 5'-phosphate + diphosphate + H(+)</text>
        <dbReference type="Rhea" id="RHEA:44644"/>
        <dbReference type="ChEBI" id="CHEBI:15377"/>
        <dbReference type="ChEBI" id="CHEBI:15378"/>
        <dbReference type="ChEBI" id="CHEBI:33019"/>
        <dbReference type="ChEBI" id="CHEBI:61560"/>
        <dbReference type="ChEBI" id="CHEBI:65317"/>
        <dbReference type="EC" id="3.6.1.9"/>
    </reaction>
</comment>
<dbReference type="GO" id="GO:0009117">
    <property type="term" value="P:nucleotide metabolic process"/>
    <property type="evidence" value="ECO:0007669"/>
    <property type="project" value="UniProtKB-KW"/>
</dbReference>
<gene>
    <name evidence="6" type="ORF">Lisr_0234</name>
</gene>
<dbReference type="Gene3D" id="3.90.950.10">
    <property type="match status" value="1"/>
</dbReference>
<dbReference type="Proteomes" id="UP000054761">
    <property type="component" value="Unassembled WGS sequence"/>
</dbReference>
<dbReference type="NCBIfam" id="TIGR00172">
    <property type="entry name" value="maf"/>
    <property type="match status" value="1"/>
</dbReference>
<dbReference type="HAMAP" id="MF_00528">
    <property type="entry name" value="Maf"/>
    <property type="match status" value="1"/>
</dbReference>
<dbReference type="PANTHER" id="PTHR43213">
    <property type="entry name" value="BIFUNCTIONAL DTTP/UTP PYROPHOSPHATASE/METHYLTRANSFERASE PROTEIN-RELATED"/>
    <property type="match status" value="1"/>
</dbReference>
<evidence type="ECO:0000256" key="5">
    <source>
        <dbReference type="SAM" id="Phobius"/>
    </source>
</evidence>
<comment type="caution">
    <text evidence="6">The sequence shown here is derived from an EMBL/GenBank/DDBJ whole genome shotgun (WGS) entry which is preliminary data.</text>
</comment>
<dbReference type="Pfam" id="PF02545">
    <property type="entry name" value="Maf"/>
    <property type="match status" value="1"/>
</dbReference>
<evidence type="ECO:0000313" key="6">
    <source>
        <dbReference type="EMBL" id="KTD33866.1"/>
    </source>
</evidence>
<evidence type="ECO:0000256" key="4">
    <source>
        <dbReference type="HAMAP-Rule" id="MF_00528"/>
    </source>
</evidence>
<evidence type="ECO:0000313" key="7">
    <source>
        <dbReference type="Proteomes" id="UP000054761"/>
    </source>
</evidence>
<keyword evidence="5" id="KW-0812">Transmembrane</keyword>
<protein>
    <recommendedName>
        <fullName evidence="4">Nucleoside triphosphate pyrophosphatase</fullName>
        <ecNumber evidence="4">3.6.1.9</ecNumber>
    </recommendedName>
    <alternativeName>
        <fullName evidence="4">Nucleotide pyrophosphatase</fullName>
        <shortName evidence="4">Nucleotide PPase</shortName>
    </alternativeName>
</protein>
<keyword evidence="4" id="KW-0963">Cytoplasm</keyword>
<keyword evidence="3 4" id="KW-0546">Nucleotide metabolism</keyword>
<dbReference type="RefSeq" id="WP_058500625.1">
    <property type="nucleotide sequence ID" value="NZ_CAAAJA010000004.1"/>
</dbReference>
<dbReference type="CDD" id="cd00985">
    <property type="entry name" value="Maf_Ham1"/>
    <property type="match status" value="1"/>
</dbReference>
<dbReference type="STRING" id="454.Lisr_0234"/>
<keyword evidence="2 4" id="KW-0378">Hydrolase</keyword>
<name>A0A0W0WNF7_9GAMM</name>
<keyword evidence="5" id="KW-1133">Transmembrane helix</keyword>
<reference evidence="6 7" key="1">
    <citation type="submission" date="2015-11" db="EMBL/GenBank/DDBJ databases">
        <title>Genomic analysis of 38 Legionella species identifies large and diverse effector repertoires.</title>
        <authorList>
            <person name="Burstein D."/>
            <person name="Amaro F."/>
            <person name="Zusman T."/>
            <person name="Lifshitz Z."/>
            <person name="Cohen O."/>
            <person name="Gilbert J.A."/>
            <person name="Pupko T."/>
            <person name="Shuman H.A."/>
            <person name="Segal G."/>
        </authorList>
    </citation>
    <scope>NUCLEOTIDE SEQUENCE [LARGE SCALE GENOMIC DNA]</scope>
    <source>
        <strain evidence="6 7">Bercovier 4</strain>
    </source>
</reference>
<dbReference type="InterPro" id="IPR029001">
    <property type="entry name" value="ITPase-like_fam"/>
</dbReference>
<dbReference type="PATRIC" id="fig|454.4.peg.245"/>
<feature type="transmembrane region" description="Helical" evidence="5">
    <location>
        <begin position="180"/>
        <end position="201"/>
    </location>
</feature>
<dbReference type="AlphaFoldDB" id="A0A0W0WNF7"/>
<dbReference type="PANTHER" id="PTHR43213:SF5">
    <property type="entry name" value="BIFUNCTIONAL DTTP_UTP PYROPHOSPHATASE_METHYLTRANSFERASE PROTEIN-RELATED"/>
    <property type="match status" value="1"/>
</dbReference>
<dbReference type="EC" id="3.6.1.9" evidence="4"/>
<proteinExistence type="inferred from homology"/>